<evidence type="ECO:0000313" key="2">
    <source>
        <dbReference type="EMBL" id="ACN16978.1"/>
    </source>
</evidence>
<dbReference type="RefSeq" id="WP_015905721.1">
    <property type="nucleotide sequence ID" value="NC_012108.1"/>
</dbReference>
<proteinExistence type="predicted"/>
<dbReference type="Proteomes" id="UP000000442">
    <property type="component" value="Chromosome"/>
</dbReference>
<evidence type="ECO:0000313" key="3">
    <source>
        <dbReference type="Proteomes" id="UP000000442"/>
    </source>
</evidence>
<dbReference type="Gene3D" id="3.30.420.130">
    <property type="entry name" value="Dinitrogenase iron-molybdenum cofactor biosynthesis domain"/>
    <property type="match status" value="1"/>
</dbReference>
<dbReference type="HOGENOM" id="CLU_1903278_0_0_7"/>
<dbReference type="eggNOG" id="COG1433">
    <property type="taxonomic scope" value="Bacteria"/>
</dbReference>
<feature type="domain" description="Dinitrogenase iron-molybdenum cofactor biosynthesis" evidence="1">
    <location>
        <begin position="42"/>
        <end position="130"/>
    </location>
</feature>
<dbReference type="OrthoDB" id="5432608at2"/>
<dbReference type="Pfam" id="PF02579">
    <property type="entry name" value="Nitro_FeMo-Co"/>
    <property type="match status" value="1"/>
</dbReference>
<dbReference type="SUPFAM" id="SSF53146">
    <property type="entry name" value="Nitrogenase accessory factor-like"/>
    <property type="match status" value="1"/>
</dbReference>
<dbReference type="KEGG" id="dat:HRM2_39200"/>
<accession>C0QBH6</accession>
<organism evidence="2 3">
    <name type="scientific">Desulforapulum autotrophicum (strain ATCC 43914 / DSM 3382 / VKM B-1955 / HRM2)</name>
    <name type="common">Desulfobacterium autotrophicum</name>
    <dbReference type="NCBI Taxonomy" id="177437"/>
    <lineage>
        <taxon>Bacteria</taxon>
        <taxon>Pseudomonadati</taxon>
        <taxon>Thermodesulfobacteriota</taxon>
        <taxon>Desulfobacteria</taxon>
        <taxon>Desulfobacterales</taxon>
        <taxon>Desulfobacteraceae</taxon>
        <taxon>Desulforapulum</taxon>
    </lineage>
</organism>
<dbReference type="PANTHER" id="PTHR42983:SF1">
    <property type="entry name" value="IRON-MOLYBDENUM PROTEIN"/>
    <property type="match status" value="1"/>
</dbReference>
<evidence type="ECO:0000259" key="1">
    <source>
        <dbReference type="Pfam" id="PF02579"/>
    </source>
</evidence>
<name>C0QBH6_DESAH</name>
<keyword evidence="3" id="KW-1185">Reference proteome</keyword>
<dbReference type="InterPro" id="IPR036105">
    <property type="entry name" value="DiNase_FeMo-co_biosyn_sf"/>
</dbReference>
<gene>
    <name evidence="2" type="ordered locus">HRM2_39200</name>
</gene>
<protein>
    <submittedName>
        <fullName evidence="2">Iron-molybdenum cluster-binding family protein</fullName>
    </submittedName>
</protein>
<dbReference type="STRING" id="177437.HRM2_39200"/>
<dbReference type="InterPro" id="IPR003731">
    <property type="entry name" value="Di-Nase_FeMo-co_biosynth"/>
</dbReference>
<sequence length="133" mass="14463">MKTANLQIIVFCFAFTLVSVFTTKTSAETMKIAVASSGQTKGAAISEQAGRAPFFLFFDDRGNFLENIANPGGDQSRNAGPVTALFLSDQGVTLVIAGEFGNKMIRALEKHHIRYIKKKGVVDHAVQTIIQNR</sequence>
<reference evidence="2 3" key="1">
    <citation type="journal article" date="2009" name="Environ. Microbiol.">
        <title>Genome sequence of Desulfobacterium autotrophicum HRM2, a marine sulfate reducer oxidizing organic carbon completely to carbon dioxide.</title>
        <authorList>
            <person name="Strittmatter A.W."/>
            <person name="Liesegang H."/>
            <person name="Rabus R."/>
            <person name="Decker I."/>
            <person name="Amann J."/>
            <person name="Andres S."/>
            <person name="Henne A."/>
            <person name="Fricke W.F."/>
            <person name="Martinez-Arias R."/>
            <person name="Bartels D."/>
            <person name="Goesmann A."/>
            <person name="Krause L."/>
            <person name="Puehler A."/>
            <person name="Klenk H.P."/>
            <person name="Richter M."/>
            <person name="Schuler M."/>
            <person name="Gloeckner F.O."/>
            <person name="Meyerdierks A."/>
            <person name="Gottschalk G."/>
            <person name="Amann R."/>
        </authorList>
    </citation>
    <scope>NUCLEOTIDE SEQUENCE [LARGE SCALE GENOMIC DNA]</scope>
    <source>
        <strain evidence="3">ATCC 43914 / DSM 3382 / HRM2</strain>
    </source>
</reference>
<dbReference type="EMBL" id="CP001087">
    <property type="protein sequence ID" value="ACN16978.1"/>
    <property type="molecule type" value="Genomic_DNA"/>
</dbReference>
<dbReference type="PANTHER" id="PTHR42983">
    <property type="entry name" value="DINITROGENASE IRON-MOLYBDENUM COFACTOR PROTEIN-RELATED"/>
    <property type="match status" value="1"/>
</dbReference>
<dbReference type="AlphaFoldDB" id="C0QBH6"/>